<dbReference type="RefSeq" id="XP_002185301.1">
    <property type="nucleotide sequence ID" value="XM_002185265.1"/>
</dbReference>
<dbReference type="AlphaFoldDB" id="B7GE10"/>
<evidence type="ECO:0000256" key="1">
    <source>
        <dbReference type="ARBA" id="ARBA00004141"/>
    </source>
</evidence>
<feature type="transmembrane region" description="Helical" evidence="15">
    <location>
        <begin position="12"/>
        <end position="31"/>
    </location>
</feature>
<name>B7GE10_PHATC</name>
<evidence type="ECO:0000256" key="9">
    <source>
        <dbReference type="ARBA" id="ARBA00044648"/>
    </source>
</evidence>
<dbReference type="InterPro" id="IPR005828">
    <property type="entry name" value="MFS_sugar_transport-like"/>
</dbReference>
<evidence type="ECO:0000256" key="11">
    <source>
        <dbReference type="ARBA" id="ARBA00044662"/>
    </source>
</evidence>
<dbReference type="HOGENOM" id="CLU_001265_30_5_1"/>
<sequence length="474" mass="52068">RLLRFVSIAFNFPGLLYGYDIGAMSFVLDMLTPPHFWWDDFASRRVAQGLTMGAVSAGALLGSHIVLFHLASHVGRRTELRVAALLYMIGSLLCYTSGTMLAQQDYWGWYSLVLGRLVIGTGVGFVMHGAPTYMAEMAPSSIRGAVVSAKETVIVLGIVLGYLVGDMVGSRNNNGSGDWTLVYWVSLAIGTPMLVLTFVIPRSKRWLLLHGHKEEARVSMQFVYKGNINTEFEELAASIQANRMYKQHSTAVDQGGLCGLLESRLFSKPIRPALQAAMGLIILQQLSGQPSLLSYATVLFHAAGWGGHASVITAMLMLCVSITTVLLVDRLGRKRLLLTSITVLGMAAFTLSHVFWNWKNGAVHELQSLEKTVVLIAMFVYIGAYQIGFGPITWCFVSEVFPMDVRGPATALAVELNYAGNFVVQFFVPLVQNKIGWGPTFLVFGCSMLTGFYFVWKKIPETAGLSLEEIEARL</sequence>
<organism evidence="17 18">
    <name type="scientific">Phaeodactylum tricornutum (strain CCAP 1055/1)</name>
    <dbReference type="NCBI Taxonomy" id="556484"/>
    <lineage>
        <taxon>Eukaryota</taxon>
        <taxon>Sar</taxon>
        <taxon>Stramenopiles</taxon>
        <taxon>Ochrophyta</taxon>
        <taxon>Bacillariophyta</taxon>
        <taxon>Bacillariophyceae</taxon>
        <taxon>Bacillariophycidae</taxon>
        <taxon>Naviculales</taxon>
        <taxon>Phaeodactylaceae</taxon>
        <taxon>Phaeodactylum</taxon>
    </lineage>
</organism>
<dbReference type="InterPro" id="IPR020846">
    <property type="entry name" value="MFS_dom"/>
</dbReference>
<dbReference type="PANTHER" id="PTHR48023">
    <property type="entry name" value="D-XYLOSE-PROTON SYMPORTER-LIKE 2"/>
    <property type="match status" value="1"/>
</dbReference>
<keyword evidence="5 15" id="KW-0812">Transmembrane</keyword>
<comment type="catalytic activity">
    <reaction evidence="13">
        <text>D-fructose(out) = D-fructose(in)</text>
        <dbReference type="Rhea" id="RHEA:60372"/>
        <dbReference type="ChEBI" id="CHEBI:37721"/>
    </reaction>
    <physiologicalReaction direction="left-to-right" evidence="13">
        <dbReference type="Rhea" id="RHEA:60373"/>
    </physiologicalReaction>
</comment>
<comment type="similarity">
    <text evidence="2">Belongs to the major facilitator superfamily. Sugar transporter (TC 2.A.1.1) family.</text>
</comment>
<evidence type="ECO:0000259" key="16">
    <source>
        <dbReference type="PROSITE" id="PS50850"/>
    </source>
</evidence>
<comment type="subunit">
    <text evidence="3">Homodimer.</text>
</comment>
<comment type="catalytic activity">
    <reaction evidence="10">
        <text>D-xylose(out) = D-xylose(in)</text>
        <dbReference type="Rhea" id="RHEA:78427"/>
        <dbReference type="ChEBI" id="CHEBI:53455"/>
    </reaction>
    <physiologicalReaction direction="left-to-right" evidence="10">
        <dbReference type="Rhea" id="RHEA:78428"/>
    </physiologicalReaction>
</comment>
<comment type="catalytic activity">
    <reaction evidence="11">
        <text>D-mannose(out) = D-mannose(in)</text>
        <dbReference type="Rhea" id="RHEA:78391"/>
        <dbReference type="ChEBI" id="CHEBI:4208"/>
    </reaction>
    <physiologicalReaction direction="left-to-right" evidence="11">
        <dbReference type="Rhea" id="RHEA:78392"/>
    </physiologicalReaction>
</comment>
<dbReference type="InterPro" id="IPR005829">
    <property type="entry name" value="Sugar_transporter_CS"/>
</dbReference>
<feature type="transmembrane region" description="Helical" evidence="15">
    <location>
        <begin position="437"/>
        <end position="456"/>
    </location>
</feature>
<evidence type="ECO:0000256" key="4">
    <source>
        <dbReference type="ARBA" id="ARBA00022448"/>
    </source>
</evidence>
<proteinExistence type="inferred from homology"/>
<dbReference type="InterPro" id="IPR003663">
    <property type="entry name" value="Sugar/inositol_transpt"/>
</dbReference>
<keyword evidence="7 15" id="KW-0472">Membrane</keyword>
<feature type="transmembrane region" description="Helical" evidence="15">
    <location>
        <begin position="82"/>
        <end position="101"/>
    </location>
</feature>
<evidence type="ECO:0000256" key="14">
    <source>
        <dbReference type="ARBA" id="ARBA00044780"/>
    </source>
</evidence>
<accession>B7GE10</accession>
<dbReference type="EMBL" id="CM000631">
    <property type="protein sequence ID" value="EEC43170.1"/>
    <property type="molecule type" value="Genomic_DNA"/>
</dbReference>
<evidence type="ECO:0000313" key="18">
    <source>
        <dbReference type="Proteomes" id="UP000000759"/>
    </source>
</evidence>
<feature type="transmembrane region" description="Helical" evidence="15">
    <location>
        <begin position="376"/>
        <end position="397"/>
    </location>
</feature>
<keyword evidence="4" id="KW-0813">Transport</keyword>
<gene>
    <name evidence="17" type="ORF">PHATRDRAFT_2164</name>
</gene>
<evidence type="ECO:0000256" key="12">
    <source>
        <dbReference type="ARBA" id="ARBA00044668"/>
    </source>
</evidence>
<dbReference type="Proteomes" id="UP000000759">
    <property type="component" value="Chromosome 29"/>
</dbReference>
<dbReference type="PRINTS" id="PR00171">
    <property type="entry name" value="SUGRTRNSPORT"/>
</dbReference>
<evidence type="ECO:0000256" key="6">
    <source>
        <dbReference type="ARBA" id="ARBA00022989"/>
    </source>
</evidence>
<comment type="catalytic activity">
    <reaction evidence="8">
        <text>D-galactose(in) = D-galactose(out)</text>
        <dbReference type="Rhea" id="RHEA:34915"/>
        <dbReference type="ChEBI" id="CHEBI:4139"/>
    </reaction>
    <physiologicalReaction direction="right-to-left" evidence="8">
        <dbReference type="Rhea" id="RHEA:34917"/>
    </physiologicalReaction>
</comment>
<keyword evidence="18" id="KW-1185">Reference proteome</keyword>
<dbReference type="PROSITE" id="PS50850">
    <property type="entry name" value="MFS"/>
    <property type="match status" value="1"/>
</dbReference>
<dbReference type="Gene3D" id="1.20.1250.20">
    <property type="entry name" value="MFS general substrate transporter like domains"/>
    <property type="match status" value="2"/>
</dbReference>
<reference evidence="17 18" key="1">
    <citation type="journal article" date="2008" name="Nature">
        <title>The Phaeodactylum genome reveals the evolutionary history of diatom genomes.</title>
        <authorList>
            <person name="Bowler C."/>
            <person name="Allen A.E."/>
            <person name="Badger J.H."/>
            <person name="Grimwood J."/>
            <person name="Jabbari K."/>
            <person name="Kuo A."/>
            <person name="Maheswari U."/>
            <person name="Martens C."/>
            <person name="Maumus F."/>
            <person name="Otillar R.P."/>
            <person name="Rayko E."/>
            <person name="Salamov A."/>
            <person name="Vandepoele K."/>
            <person name="Beszteri B."/>
            <person name="Gruber A."/>
            <person name="Heijde M."/>
            <person name="Katinka M."/>
            <person name="Mock T."/>
            <person name="Valentin K."/>
            <person name="Verret F."/>
            <person name="Berges J.A."/>
            <person name="Brownlee C."/>
            <person name="Cadoret J.P."/>
            <person name="Chiovitti A."/>
            <person name="Choi C.J."/>
            <person name="Coesel S."/>
            <person name="De Martino A."/>
            <person name="Detter J.C."/>
            <person name="Durkin C."/>
            <person name="Falciatore A."/>
            <person name="Fournet J."/>
            <person name="Haruta M."/>
            <person name="Huysman M.J."/>
            <person name="Jenkins B.D."/>
            <person name="Jiroutova K."/>
            <person name="Jorgensen R.E."/>
            <person name="Joubert Y."/>
            <person name="Kaplan A."/>
            <person name="Kroger N."/>
            <person name="Kroth P.G."/>
            <person name="La Roche J."/>
            <person name="Lindquist E."/>
            <person name="Lommer M."/>
            <person name="Martin-Jezequel V."/>
            <person name="Lopez P.J."/>
            <person name="Lucas S."/>
            <person name="Mangogna M."/>
            <person name="McGinnis K."/>
            <person name="Medlin L.K."/>
            <person name="Montsant A."/>
            <person name="Oudot-Le Secq M.P."/>
            <person name="Napoli C."/>
            <person name="Obornik M."/>
            <person name="Parker M.S."/>
            <person name="Petit J.L."/>
            <person name="Porcel B.M."/>
            <person name="Poulsen N."/>
            <person name="Robison M."/>
            <person name="Rychlewski L."/>
            <person name="Rynearson T.A."/>
            <person name="Schmutz J."/>
            <person name="Shapiro H."/>
            <person name="Siaut M."/>
            <person name="Stanley M."/>
            <person name="Sussman M.R."/>
            <person name="Taylor A.R."/>
            <person name="Vardi A."/>
            <person name="von Dassow P."/>
            <person name="Vyverman W."/>
            <person name="Willis A."/>
            <person name="Wyrwicz L.S."/>
            <person name="Rokhsar D.S."/>
            <person name="Weissenbach J."/>
            <person name="Armbrust E.V."/>
            <person name="Green B.R."/>
            <person name="Van de Peer Y."/>
            <person name="Grigoriev I.V."/>
        </authorList>
    </citation>
    <scope>NUCLEOTIDE SEQUENCE [LARGE SCALE GENOMIC DNA]</scope>
    <source>
        <strain evidence="17 18">CCAP 1055/1</strain>
    </source>
</reference>
<dbReference type="OrthoDB" id="6612291at2759"/>
<evidence type="ECO:0000256" key="2">
    <source>
        <dbReference type="ARBA" id="ARBA00010992"/>
    </source>
</evidence>
<evidence type="ECO:0000256" key="8">
    <source>
        <dbReference type="ARBA" id="ARBA00044637"/>
    </source>
</evidence>
<evidence type="ECO:0000256" key="15">
    <source>
        <dbReference type="SAM" id="Phobius"/>
    </source>
</evidence>
<dbReference type="InParanoid" id="B7GE10"/>
<dbReference type="GO" id="GO:0022857">
    <property type="term" value="F:transmembrane transporter activity"/>
    <property type="evidence" value="ECO:0007669"/>
    <property type="project" value="InterPro"/>
</dbReference>
<dbReference type="InterPro" id="IPR036259">
    <property type="entry name" value="MFS_trans_sf"/>
</dbReference>
<evidence type="ECO:0000256" key="3">
    <source>
        <dbReference type="ARBA" id="ARBA00011738"/>
    </source>
</evidence>
<evidence type="ECO:0000256" key="13">
    <source>
        <dbReference type="ARBA" id="ARBA00044710"/>
    </source>
</evidence>
<dbReference type="KEGG" id="pti:PHATRDRAFT_2164"/>
<feature type="transmembrane region" description="Helical" evidence="15">
    <location>
        <begin position="307"/>
        <end position="328"/>
    </location>
</feature>
<protein>
    <recommendedName>
        <fullName evidence="14">Hexose transporter 1</fullName>
    </recommendedName>
</protein>
<dbReference type="InterPro" id="IPR050820">
    <property type="entry name" value="MFS_Sugar_Transporter"/>
</dbReference>
<feature type="transmembrane region" description="Helical" evidence="15">
    <location>
        <begin position="51"/>
        <end position="70"/>
    </location>
</feature>
<feature type="transmembrane region" description="Helical" evidence="15">
    <location>
        <begin position="335"/>
        <end position="356"/>
    </location>
</feature>
<dbReference type="PANTHER" id="PTHR48023:SF4">
    <property type="entry name" value="D-XYLOSE-PROTON SYMPORTER-LIKE 2"/>
    <property type="match status" value="1"/>
</dbReference>
<dbReference type="GO" id="GO:1904659">
    <property type="term" value="P:D-glucose transmembrane transport"/>
    <property type="evidence" value="ECO:0007669"/>
    <property type="project" value="TreeGrafter"/>
</dbReference>
<dbReference type="SUPFAM" id="SSF103473">
    <property type="entry name" value="MFS general substrate transporter"/>
    <property type="match status" value="1"/>
</dbReference>
<feature type="transmembrane region" description="Helical" evidence="15">
    <location>
        <begin position="151"/>
        <end position="169"/>
    </location>
</feature>
<feature type="transmembrane region" description="Helical" evidence="15">
    <location>
        <begin position="181"/>
        <end position="200"/>
    </location>
</feature>
<dbReference type="Pfam" id="PF00083">
    <property type="entry name" value="Sugar_tr"/>
    <property type="match status" value="1"/>
</dbReference>
<feature type="domain" description="Major facilitator superfamily (MFS) profile" evidence="16">
    <location>
        <begin position="6"/>
        <end position="463"/>
    </location>
</feature>
<dbReference type="PROSITE" id="PS00216">
    <property type="entry name" value="SUGAR_TRANSPORT_1"/>
    <property type="match status" value="1"/>
</dbReference>
<reference evidence="18" key="2">
    <citation type="submission" date="2008-08" db="EMBL/GenBank/DDBJ databases">
        <authorList>
            <consortium name="Diatom Consortium"/>
            <person name="Grigoriev I."/>
            <person name="Grimwood J."/>
            <person name="Kuo A."/>
            <person name="Otillar R.P."/>
            <person name="Salamov A."/>
            <person name="Detter J.C."/>
            <person name="Lindquist E."/>
            <person name="Shapiro H."/>
            <person name="Lucas S."/>
            <person name="Glavina del Rio T."/>
            <person name="Pitluck S."/>
            <person name="Rokhsar D."/>
            <person name="Bowler C."/>
        </authorList>
    </citation>
    <scope>GENOME REANNOTATION</scope>
    <source>
        <strain evidence="18">CCAP 1055/1</strain>
    </source>
</reference>
<feature type="non-terminal residue" evidence="17">
    <location>
        <position position="1"/>
    </location>
</feature>
<comment type="catalytic activity">
    <reaction evidence="9">
        <text>D-glucose(out) = D-glucose(in)</text>
        <dbReference type="Rhea" id="RHEA:60376"/>
        <dbReference type="ChEBI" id="CHEBI:4167"/>
    </reaction>
    <physiologicalReaction direction="left-to-right" evidence="9">
        <dbReference type="Rhea" id="RHEA:60377"/>
    </physiologicalReaction>
</comment>
<keyword evidence="6 15" id="KW-1133">Transmembrane helix</keyword>
<evidence type="ECO:0000256" key="10">
    <source>
        <dbReference type="ARBA" id="ARBA00044656"/>
    </source>
</evidence>
<feature type="non-terminal residue" evidence="17">
    <location>
        <position position="474"/>
    </location>
</feature>
<comment type="catalytic activity">
    <reaction evidence="12">
        <text>D-glucosamine(out) = D-glucosamine(in)</text>
        <dbReference type="Rhea" id="RHEA:78423"/>
        <dbReference type="ChEBI" id="CHEBI:58723"/>
    </reaction>
    <physiologicalReaction direction="left-to-right" evidence="12">
        <dbReference type="Rhea" id="RHEA:78424"/>
    </physiologicalReaction>
</comment>
<dbReference type="GeneID" id="7199215"/>
<evidence type="ECO:0000313" key="17">
    <source>
        <dbReference type="EMBL" id="EEC43170.1"/>
    </source>
</evidence>
<dbReference type="GO" id="GO:0016020">
    <property type="term" value="C:membrane"/>
    <property type="evidence" value="ECO:0007669"/>
    <property type="project" value="UniProtKB-SubCell"/>
</dbReference>
<comment type="subcellular location">
    <subcellularLocation>
        <location evidence="1">Membrane</location>
        <topology evidence="1">Multi-pass membrane protein</topology>
    </subcellularLocation>
</comment>
<feature type="transmembrane region" description="Helical" evidence="15">
    <location>
        <begin position="107"/>
        <end position="130"/>
    </location>
</feature>
<dbReference type="PaxDb" id="2850-Phatr2164"/>
<dbReference type="eggNOG" id="KOG0254">
    <property type="taxonomic scope" value="Eukaryota"/>
</dbReference>
<evidence type="ECO:0000256" key="5">
    <source>
        <dbReference type="ARBA" id="ARBA00022692"/>
    </source>
</evidence>
<evidence type="ECO:0000256" key="7">
    <source>
        <dbReference type="ARBA" id="ARBA00023136"/>
    </source>
</evidence>